<organism evidence="2 3">
    <name type="scientific">Postia placenta MAD-698-R-SB12</name>
    <dbReference type="NCBI Taxonomy" id="670580"/>
    <lineage>
        <taxon>Eukaryota</taxon>
        <taxon>Fungi</taxon>
        <taxon>Dikarya</taxon>
        <taxon>Basidiomycota</taxon>
        <taxon>Agaricomycotina</taxon>
        <taxon>Agaricomycetes</taxon>
        <taxon>Polyporales</taxon>
        <taxon>Adustoporiaceae</taxon>
        <taxon>Rhodonia</taxon>
    </lineage>
</organism>
<dbReference type="InterPro" id="IPR036249">
    <property type="entry name" value="Thioredoxin-like_sf"/>
</dbReference>
<dbReference type="Gene3D" id="3.40.30.10">
    <property type="entry name" value="Glutaredoxin"/>
    <property type="match status" value="1"/>
</dbReference>
<keyword evidence="3" id="KW-1185">Reference proteome</keyword>
<dbReference type="OrthoDB" id="429967at2759"/>
<dbReference type="Pfam" id="PF05768">
    <property type="entry name" value="Glrx-like"/>
    <property type="match status" value="1"/>
</dbReference>
<name>A0A1X6NAG3_9APHY</name>
<feature type="compositionally biased region" description="Pro residues" evidence="1">
    <location>
        <begin position="366"/>
        <end position="403"/>
    </location>
</feature>
<proteinExistence type="predicted"/>
<dbReference type="InterPro" id="IPR008554">
    <property type="entry name" value="Glutaredoxin-like"/>
</dbReference>
<dbReference type="InterPro" id="IPR052115">
    <property type="entry name" value="NEXT_complex_subunit_ZCCHC8"/>
</dbReference>
<dbReference type="GeneID" id="36333609"/>
<dbReference type="RefSeq" id="XP_024342432.1">
    <property type="nucleotide sequence ID" value="XM_024488660.1"/>
</dbReference>
<dbReference type="AlphaFoldDB" id="A0A1X6NAG3"/>
<reference evidence="2 3" key="1">
    <citation type="submission" date="2017-04" db="EMBL/GenBank/DDBJ databases">
        <title>Genome Sequence of the Model Brown-Rot Fungus Postia placenta SB12.</title>
        <authorList>
            <consortium name="DOE Joint Genome Institute"/>
            <person name="Gaskell J."/>
            <person name="Kersten P."/>
            <person name="Larrondo L.F."/>
            <person name="Canessa P."/>
            <person name="Martinez D."/>
            <person name="Hibbett D."/>
            <person name="Schmoll M."/>
            <person name="Kubicek C.P."/>
            <person name="Martinez A.T."/>
            <person name="Yadav J."/>
            <person name="Master E."/>
            <person name="Magnuson J.K."/>
            <person name="James T."/>
            <person name="Yaver D."/>
            <person name="Berka R."/>
            <person name="Labutti K."/>
            <person name="Lipzen A."/>
            <person name="Aerts A."/>
            <person name="Barry K."/>
            <person name="Henrissat B."/>
            <person name="Blanchette R."/>
            <person name="Grigoriev I."/>
            <person name="Cullen D."/>
        </authorList>
    </citation>
    <scope>NUCLEOTIDE SEQUENCE [LARGE SCALE GENOMIC DNA]</scope>
    <source>
        <strain evidence="2 3">MAD-698-R-SB12</strain>
    </source>
</reference>
<dbReference type="EMBL" id="KZ110593">
    <property type="protein sequence ID" value="OSX65638.1"/>
    <property type="molecule type" value="Genomic_DNA"/>
</dbReference>
<dbReference type="PANTHER" id="PTHR13316:SF0">
    <property type="entry name" value="ZINC FINGER CCHC DOMAIN-CONTAINING PROTEIN 8"/>
    <property type="match status" value="1"/>
</dbReference>
<dbReference type="PANTHER" id="PTHR13316">
    <property type="entry name" value="ZINC FINGER, CCHC DOMAIN CONTAINING 8"/>
    <property type="match status" value="1"/>
</dbReference>
<protein>
    <submittedName>
        <fullName evidence="2">Uncharacterized protein</fullName>
    </submittedName>
</protein>
<feature type="compositionally biased region" description="Basic and acidic residues" evidence="1">
    <location>
        <begin position="413"/>
        <end position="422"/>
    </location>
</feature>
<dbReference type="STRING" id="670580.A0A1X6NAG3"/>
<evidence type="ECO:0000256" key="1">
    <source>
        <dbReference type="SAM" id="MobiDB-lite"/>
    </source>
</evidence>
<feature type="region of interest" description="Disordered" evidence="1">
    <location>
        <begin position="354"/>
        <end position="428"/>
    </location>
</feature>
<dbReference type="Proteomes" id="UP000194127">
    <property type="component" value="Unassembled WGS sequence"/>
</dbReference>
<accession>A0A1X6NAG3</accession>
<dbReference type="SUPFAM" id="SSF52833">
    <property type="entry name" value="Thioredoxin-like"/>
    <property type="match status" value="1"/>
</dbReference>
<sequence length="428" mass="48562">MAARVGRIARLTLFSGPQCSLCDIAKAELAKVRQQRSFELETINIQDAGQERWKRKYVYWIPALHLEGREIAKGRWDAHTVNQAIDTWEKDPWTRDGQGSSLTLWQEHEQSVPLFVVDTRPSWVTLELDVGEDIFYDWCRDTALGTGMQEPDPDYATRCFNCGSYNHVYSSCADPLNPALIKLSRQLHRFHKDTVVYRHQRVHEVVEWKRQRLAWLEEFEPGQIKGPLLRDALGLQEHDTGEHVEWLRNMAHWGYPKGWIGGTDPRERVRWLIYDDGDKAEDEPEAFIIVGEDIEEQLDLSVVLLRSSSGEGDGGSTSDADISRSAMRRWATYPDTYFRSSHLTVYGSRGLPGTEFGEGPMSGIPWPLPLNMPPPPTGTPPPPPSSTPPPLPPPPSEPPPSIPLPAKNTRNAPYEHDDRLETDMDLSD</sequence>
<dbReference type="GO" id="GO:0071013">
    <property type="term" value="C:catalytic step 2 spliceosome"/>
    <property type="evidence" value="ECO:0007669"/>
    <property type="project" value="TreeGrafter"/>
</dbReference>
<dbReference type="GO" id="GO:0003723">
    <property type="term" value="F:RNA binding"/>
    <property type="evidence" value="ECO:0007669"/>
    <property type="project" value="TreeGrafter"/>
</dbReference>
<evidence type="ECO:0000313" key="3">
    <source>
        <dbReference type="Proteomes" id="UP000194127"/>
    </source>
</evidence>
<gene>
    <name evidence="2" type="ORF">POSPLADRAFT_1179373</name>
</gene>
<evidence type="ECO:0000313" key="2">
    <source>
        <dbReference type="EMBL" id="OSX65638.1"/>
    </source>
</evidence>